<dbReference type="Pfam" id="PF02687">
    <property type="entry name" value="FtsX"/>
    <property type="match status" value="1"/>
</dbReference>
<comment type="similarity">
    <text evidence="6">Belongs to the ABC-4 integral membrane protein family.</text>
</comment>
<gene>
    <name evidence="10" type="ORF">XTALMG727_2010</name>
</gene>
<dbReference type="InterPro" id="IPR025857">
    <property type="entry name" value="MacB_PCD"/>
</dbReference>
<keyword evidence="5 7" id="KW-0472">Membrane</keyword>
<evidence type="ECO:0000256" key="5">
    <source>
        <dbReference type="ARBA" id="ARBA00023136"/>
    </source>
</evidence>
<feature type="domain" description="MacB-like periplasmic core" evidence="9">
    <location>
        <begin position="20"/>
        <end position="247"/>
    </location>
</feature>
<dbReference type="GO" id="GO:0005886">
    <property type="term" value="C:plasma membrane"/>
    <property type="evidence" value="ECO:0007669"/>
    <property type="project" value="UniProtKB-SubCell"/>
</dbReference>
<evidence type="ECO:0000256" key="7">
    <source>
        <dbReference type="SAM" id="Phobius"/>
    </source>
</evidence>
<dbReference type="GO" id="GO:0022857">
    <property type="term" value="F:transmembrane transporter activity"/>
    <property type="evidence" value="ECO:0007669"/>
    <property type="project" value="TreeGrafter"/>
</dbReference>
<evidence type="ECO:0000256" key="1">
    <source>
        <dbReference type="ARBA" id="ARBA00004651"/>
    </source>
</evidence>
<protein>
    <submittedName>
        <fullName evidence="10">Uncharacterized protein</fullName>
    </submittedName>
</protein>
<evidence type="ECO:0000256" key="3">
    <source>
        <dbReference type="ARBA" id="ARBA00022692"/>
    </source>
</evidence>
<dbReference type="PANTHER" id="PTHR30572">
    <property type="entry name" value="MEMBRANE COMPONENT OF TRANSPORTER-RELATED"/>
    <property type="match status" value="1"/>
</dbReference>
<dbReference type="PANTHER" id="PTHR30572:SF4">
    <property type="entry name" value="ABC TRANSPORTER PERMEASE YTRF"/>
    <property type="match status" value="1"/>
</dbReference>
<dbReference type="EMBL" id="CXOI01000032">
    <property type="protein sequence ID" value="CTP87401.1"/>
    <property type="molecule type" value="Genomic_DNA"/>
</dbReference>
<dbReference type="Proteomes" id="UP000046187">
    <property type="component" value="Unassembled WGS sequence"/>
</dbReference>
<evidence type="ECO:0000313" key="10">
    <source>
        <dbReference type="EMBL" id="CTP87401.1"/>
    </source>
</evidence>
<keyword evidence="2" id="KW-1003">Cell membrane</keyword>
<dbReference type="Pfam" id="PF12704">
    <property type="entry name" value="MacB_PCD"/>
    <property type="match status" value="1"/>
</dbReference>
<proteinExistence type="inferred from homology"/>
<feature type="transmembrane region" description="Helical" evidence="7">
    <location>
        <begin position="283"/>
        <end position="307"/>
    </location>
</feature>
<keyword evidence="11" id="KW-1185">Reference proteome</keyword>
<accession>A0A0K2ZNM2</accession>
<keyword evidence="4 7" id="KW-1133">Transmembrane helix</keyword>
<evidence type="ECO:0000256" key="4">
    <source>
        <dbReference type="ARBA" id="ARBA00022989"/>
    </source>
</evidence>
<sequence>MMQIAPILRALSRHRIAATLIALEVALACAVLCNAFFLIGNRLDLMQLDSGVDEAALGLVSLSGCDGCTHADLNARVLDAVRRIPGVRAAGTINTVPFAPAAGNNGICLDQACTQDGGVPHFYTASPGAVAALGLKPDSGRAFNDADYQPFTHFAPDTADVWITRALADHLWRGQDPLGREFWSGGHYRVVGTLPHLARPDPGRSEDGAIGSDWSVLIPVREASQSGIYVLRADPRELPRVVEQARSAVARAAPDAVLDGAYSKPLNELRQRYFQSDRAMAKLLLAVIAAMLLVTALGIVGLASFWVQQRTRQIGIRRALGATRRDILQHFHTENLLIVGAGVVLGMLLAYAGNVLLMGFFELDRLPAIYLPAGAALLCALGQLAVLGPALRAATVPPATATRSA</sequence>
<dbReference type="InterPro" id="IPR050250">
    <property type="entry name" value="Macrolide_Exporter_MacB"/>
</dbReference>
<evidence type="ECO:0000259" key="8">
    <source>
        <dbReference type="Pfam" id="PF02687"/>
    </source>
</evidence>
<evidence type="ECO:0000313" key="11">
    <source>
        <dbReference type="Proteomes" id="UP000046187"/>
    </source>
</evidence>
<comment type="subcellular location">
    <subcellularLocation>
        <location evidence="1">Cell membrane</location>
        <topology evidence="1">Multi-pass membrane protein</topology>
    </subcellularLocation>
</comment>
<evidence type="ECO:0000256" key="6">
    <source>
        <dbReference type="ARBA" id="ARBA00038076"/>
    </source>
</evidence>
<keyword evidence="3 7" id="KW-0812">Transmembrane</keyword>
<name>A0A0K2ZNM2_9XANT</name>
<feature type="transmembrane region" description="Helical" evidence="7">
    <location>
        <begin position="336"/>
        <end position="361"/>
    </location>
</feature>
<feature type="domain" description="ABC3 transporter permease C-terminal" evidence="8">
    <location>
        <begin position="286"/>
        <end position="388"/>
    </location>
</feature>
<evidence type="ECO:0000256" key="2">
    <source>
        <dbReference type="ARBA" id="ARBA00022475"/>
    </source>
</evidence>
<reference evidence="11" key="1">
    <citation type="submission" date="2015-07" db="EMBL/GenBank/DDBJ databases">
        <authorList>
            <person name="Wibberg D."/>
        </authorList>
    </citation>
    <scope>NUCLEOTIDE SEQUENCE [LARGE SCALE GENOMIC DNA]</scope>
</reference>
<organism evidence="10 11">
    <name type="scientific">Xanthomonas graminis pv. arrhenatheri LMG 727</name>
    <dbReference type="NCBI Taxonomy" id="1195923"/>
    <lineage>
        <taxon>Bacteria</taxon>
        <taxon>Pseudomonadati</taxon>
        <taxon>Pseudomonadota</taxon>
        <taxon>Gammaproteobacteria</taxon>
        <taxon>Lysobacterales</taxon>
        <taxon>Lysobacteraceae</taxon>
        <taxon>Xanthomonas</taxon>
        <taxon>Xanthomonas translucens group</taxon>
        <taxon>Xanthomonas graminis</taxon>
    </lineage>
</organism>
<evidence type="ECO:0000259" key="9">
    <source>
        <dbReference type="Pfam" id="PF12704"/>
    </source>
</evidence>
<dbReference type="InterPro" id="IPR003838">
    <property type="entry name" value="ABC3_permease_C"/>
</dbReference>
<feature type="transmembrane region" description="Helical" evidence="7">
    <location>
        <begin position="367"/>
        <end position="387"/>
    </location>
</feature>
<dbReference type="AlphaFoldDB" id="A0A0K2ZNM2"/>